<dbReference type="Gene3D" id="4.10.860.10">
    <property type="entry name" value="UVR domain"/>
    <property type="match status" value="1"/>
</dbReference>
<dbReference type="PROSITE" id="PS50164">
    <property type="entry name" value="GIY_YIG"/>
    <property type="match status" value="1"/>
</dbReference>
<protein>
    <recommendedName>
        <fullName evidence="11">Excinuclease ABC subunit C</fullName>
    </recommendedName>
</protein>
<evidence type="ECO:0000256" key="4">
    <source>
        <dbReference type="ARBA" id="ARBA00022881"/>
    </source>
</evidence>
<dbReference type="Gene3D" id="3.30.420.340">
    <property type="entry name" value="UvrC, RNAse H endonuclease domain"/>
    <property type="match status" value="1"/>
</dbReference>
<evidence type="ECO:0000313" key="10">
    <source>
        <dbReference type="Proteomes" id="UP000178091"/>
    </source>
</evidence>
<evidence type="ECO:0000256" key="5">
    <source>
        <dbReference type="ARBA" id="ARBA00023204"/>
    </source>
</evidence>
<gene>
    <name evidence="9" type="ORF">A3F55_01480</name>
</gene>
<proteinExistence type="predicted"/>
<dbReference type="CDD" id="cd10434">
    <property type="entry name" value="GIY-YIG_UvrC_Cho"/>
    <property type="match status" value="1"/>
</dbReference>
<dbReference type="InterPro" id="IPR001943">
    <property type="entry name" value="UVR_dom"/>
</dbReference>
<evidence type="ECO:0000259" key="7">
    <source>
        <dbReference type="PROSITE" id="PS50164"/>
    </source>
</evidence>
<dbReference type="InterPro" id="IPR047296">
    <property type="entry name" value="GIY-YIG_UvrC_Cho"/>
</dbReference>
<evidence type="ECO:0008006" key="11">
    <source>
        <dbReference type="Google" id="ProtNLM"/>
    </source>
</evidence>
<dbReference type="EMBL" id="MEWW01000017">
    <property type="protein sequence ID" value="OGC84326.1"/>
    <property type="molecule type" value="Genomic_DNA"/>
</dbReference>
<dbReference type="InterPro" id="IPR038476">
    <property type="entry name" value="UvrC_RNase_H_dom_sf"/>
</dbReference>
<dbReference type="GO" id="GO:0009381">
    <property type="term" value="F:excinuclease ABC activity"/>
    <property type="evidence" value="ECO:0007669"/>
    <property type="project" value="InterPro"/>
</dbReference>
<dbReference type="GO" id="GO:0006289">
    <property type="term" value="P:nucleotide-excision repair"/>
    <property type="evidence" value="ECO:0007669"/>
    <property type="project" value="InterPro"/>
</dbReference>
<dbReference type="InterPro" id="IPR000305">
    <property type="entry name" value="GIY-YIG_endonuc"/>
</dbReference>
<accession>A0A1F4XS22</accession>
<evidence type="ECO:0000256" key="1">
    <source>
        <dbReference type="ARBA" id="ARBA00022490"/>
    </source>
</evidence>
<reference evidence="9 10" key="1">
    <citation type="journal article" date="2016" name="Nat. Commun.">
        <title>Thousands of microbial genomes shed light on interconnected biogeochemical processes in an aquifer system.</title>
        <authorList>
            <person name="Anantharaman K."/>
            <person name="Brown C.T."/>
            <person name="Hug L.A."/>
            <person name="Sharon I."/>
            <person name="Castelle C.J."/>
            <person name="Probst A.J."/>
            <person name="Thomas B.C."/>
            <person name="Singh A."/>
            <person name="Wilkins M.J."/>
            <person name="Karaoz U."/>
            <person name="Brodie E.L."/>
            <person name="Williams K.H."/>
            <person name="Hubbard S.S."/>
            <person name="Banfield J.F."/>
        </authorList>
    </citation>
    <scope>NUCLEOTIDE SEQUENCE [LARGE SCALE GENOMIC DNA]</scope>
</reference>
<dbReference type="SUPFAM" id="SSF46600">
    <property type="entry name" value="C-terminal UvrC-binding domain of UvrB"/>
    <property type="match status" value="1"/>
</dbReference>
<evidence type="ECO:0000256" key="2">
    <source>
        <dbReference type="ARBA" id="ARBA00022763"/>
    </source>
</evidence>
<feature type="domain" description="GIY-YIG" evidence="7">
    <location>
        <begin position="15"/>
        <end position="96"/>
    </location>
</feature>
<keyword evidence="4" id="KW-0267">Excision nuclease</keyword>
<dbReference type="InterPro" id="IPR036876">
    <property type="entry name" value="UVR_dom_sf"/>
</dbReference>
<dbReference type="Pfam" id="PF01541">
    <property type="entry name" value="GIY-YIG"/>
    <property type="match status" value="1"/>
</dbReference>
<dbReference type="Proteomes" id="UP000178091">
    <property type="component" value="Unassembled WGS sequence"/>
</dbReference>
<dbReference type="Pfam" id="PF02151">
    <property type="entry name" value="UVR"/>
    <property type="match status" value="1"/>
</dbReference>
<keyword evidence="5" id="KW-0234">DNA repair</keyword>
<sequence>MTLEQFKKIAKKMPDTPGVYFFLDKAKKVLYIGKATSLRDRVRSYFAKDLIATRGSLITSMIEKAHSVDWREVDSVLEALILEANLIKNYKPKHNTDLKDDKSWNYVVITKEDFPRVLLVRGKELAEQRLRKGPPLRGDKRHPFAKDFASPSYTTLHTFGPFPHGLQLREAMKLIRKIFPYRDTCIPCEVLTKQGKPCKPCFNVHLGLCPGVCSGEISKTEYRKIIRNISLLFQGKKKTLVVVLKREMKQAAKSERFEEAARLRKQIFALEHIRDISLIKEEYRRPQIELGVNRIEAYDIAHLRGSSNVGVMTVVENGEAQKNEYRKFRIRTANAGDDVGALREVLTRRLGHDEWPMPRIIVVDGAAAQINAAERVLKSYGVAIPVVGVVKDEKHRPRDIRGNRDLIKGRERDILLANAEAHRFAISYHRKSSRAQFNPQ</sequence>
<dbReference type="PANTHER" id="PTHR30562">
    <property type="entry name" value="UVRC/OXIDOREDUCTASE"/>
    <property type="match status" value="1"/>
</dbReference>
<dbReference type="PROSITE" id="PS50151">
    <property type="entry name" value="UVR"/>
    <property type="match status" value="1"/>
</dbReference>
<dbReference type="InterPro" id="IPR001162">
    <property type="entry name" value="UvrC_RNase_H_dom"/>
</dbReference>
<keyword evidence="2" id="KW-0227">DNA damage</keyword>
<dbReference type="AlphaFoldDB" id="A0A1F4XS22"/>
<name>A0A1F4XS22_9BACT</name>
<evidence type="ECO:0000256" key="3">
    <source>
        <dbReference type="ARBA" id="ARBA00022769"/>
    </source>
</evidence>
<comment type="caution">
    <text evidence="9">The sequence shown here is derived from an EMBL/GenBank/DDBJ whole genome shotgun (WGS) entry which is preliminary data.</text>
</comment>
<dbReference type="PANTHER" id="PTHR30562:SF1">
    <property type="entry name" value="UVRABC SYSTEM PROTEIN C"/>
    <property type="match status" value="1"/>
</dbReference>
<evidence type="ECO:0000259" key="6">
    <source>
        <dbReference type="PROSITE" id="PS50151"/>
    </source>
</evidence>
<evidence type="ECO:0000313" key="9">
    <source>
        <dbReference type="EMBL" id="OGC84326.1"/>
    </source>
</evidence>
<dbReference type="SMART" id="SM00465">
    <property type="entry name" value="GIYc"/>
    <property type="match status" value="1"/>
</dbReference>
<dbReference type="GO" id="GO:0009380">
    <property type="term" value="C:excinuclease repair complex"/>
    <property type="evidence" value="ECO:0007669"/>
    <property type="project" value="TreeGrafter"/>
</dbReference>
<dbReference type="Pfam" id="PF08459">
    <property type="entry name" value="UvrC_RNaseH_dom"/>
    <property type="match status" value="1"/>
</dbReference>
<feature type="domain" description="UvrC family homology region profile" evidence="8">
    <location>
        <begin position="234"/>
        <end position="377"/>
    </location>
</feature>
<dbReference type="PROSITE" id="PS50165">
    <property type="entry name" value="UVRC"/>
    <property type="match status" value="1"/>
</dbReference>
<dbReference type="InterPro" id="IPR035901">
    <property type="entry name" value="GIY-YIG_endonuc_sf"/>
</dbReference>
<keyword evidence="3" id="KW-0228">DNA excision</keyword>
<dbReference type="Gene3D" id="3.40.1440.10">
    <property type="entry name" value="GIY-YIG endonuclease"/>
    <property type="match status" value="1"/>
</dbReference>
<dbReference type="InterPro" id="IPR050066">
    <property type="entry name" value="UvrABC_protein_C"/>
</dbReference>
<evidence type="ECO:0000259" key="8">
    <source>
        <dbReference type="PROSITE" id="PS50165"/>
    </source>
</evidence>
<keyword evidence="1" id="KW-0963">Cytoplasm</keyword>
<dbReference type="SUPFAM" id="SSF82771">
    <property type="entry name" value="GIY-YIG endonuclease"/>
    <property type="match status" value="1"/>
</dbReference>
<dbReference type="FunFam" id="3.40.1440.10:FF:000001">
    <property type="entry name" value="UvrABC system protein C"/>
    <property type="match status" value="1"/>
</dbReference>
<feature type="domain" description="UVR" evidence="6">
    <location>
        <begin position="238"/>
        <end position="273"/>
    </location>
</feature>
<organism evidence="9 10">
    <name type="scientific">Candidatus Adlerbacteria bacterium RIFCSPHIGHO2_12_FULL_53_18</name>
    <dbReference type="NCBI Taxonomy" id="1797242"/>
    <lineage>
        <taxon>Bacteria</taxon>
        <taxon>Candidatus Adleribacteriota</taxon>
    </lineage>
</organism>